<dbReference type="RefSeq" id="WP_189700958.1">
    <property type="nucleotide sequence ID" value="NZ_BMTA01000022.1"/>
</dbReference>
<dbReference type="AlphaFoldDB" id="A0A7M2T1Q1"/>
<organism evidence="2 3">
    <name type="scientific">Streptomyces chromofuscus</name>
    <dbReference type="NCBI Taxonomy" id="42881"/>
    <lineage>
        <taxon>Bacteria</taxon>
        <taxon>Bacillati</taxon>
        <taxon>Actinomycetota</taxon>
        <taxon>Actinomycetes</taxon>
        <taxon>Kitasatosporales</taxon>
        <taxon>Streptomycetaceae</taxon>
        <taxon>Streptomyces</taxon>
    </lineage>
</organism>
<gene>
    <name evidence="2" type="ORF">IPT68_22125</name>
</gene>
<accession>A0A7M2T1Q1</accession>
<evidence type="ECO:0000256" key="1">
    <source>
        <dbReference type="SAM" id="MobiDB-lite"/>
    </source>
</evidence>
<dbReference type="Proteomes" id="UP000594008">
    <property type="component" value="Chromosome"/>
</dbReference>
<evidence type="ECO:0000313" key="2">
    <source>
        <dbReference type="EMBL" id="QOV42516.1"/>
    </source>
</evidence>
<evidence type="ECO:0000313" key="3">
    <source>
        <dbReference type="Proteomes" id="UP000594008"/>
    </source>
</evidence>
<dbReference type="SUPFAM" id="SSF69118">
    <property type="entry name" value="AhpD-like"/>
    <property type="match status" value="1"/>
</dbReference>
<dbReference type="InterPro" id="IPR029032">
    <property type="entry name" value="AhpD-like"/>
</dbReference>
<reference evidence="2 3" key="1">
    <citation type="submission" date="2020-10" db="EMBL/GenBank/DDBJ databases">
        <title>Streptomyces chromofuscus complate genome analysis.</title>
        <authorList>
            <person name="Anwar N."/>
        </authorList>
    </citation>
    <scope>NUCLEOTIDE SEQUENCE [LARGE SCALE GENOMIC DNA]</scope>
    <source>
        <strain evidence="2 3">DSM 40273</strain>
    </source>
</reference>
<protein>
    <submittedName>
        <fullName evidence="2">Carboxymuconolactone decarboxylase family protein</fullName>
    </submittedName>
</protein>
<keyword evidence="3" id="KW-1185">Reference proteome</keyword>
<proteinExistence type="predicted"/>
<sequence>MSVRTTRLDDGVRTAMRQLSAAAKRGLGDPVLAELVQVRASRLNRRAFCPDMRLAEHGTGTGLAPAESGRDRERQLDQPATWEEAGDLLDERERAARHFDGRGLARLIALIAAINSWNRLMVSRRIPAVSVEW</sequence>
<dbReference type="EMBL" id="CP063374">
    <property type="protein sequence ID" value="QOV42516.1"/>
    <property type="molecule type" value="Genomic_DNA"/>
</dbReference>
<dbReference type="Gene3D" id="1.20.1290.10">
    <property type="entry name" value="AhpD-like"/>
    <property type="match status" value="1"/>
</dbReference>
<feature type="region of interest" description="Disordered" evidence="1">
    <location>
        <begin position="56"/>
        <end position="78"/>
    </location>
</feature>
<name>A0A7M2T1Q1_STRCW</name>
<dbReference type="KEGG" id="schf:IPT68_22125"/>